<evidence type="ECO:0000313" key="2">
    <source>
        <dbReference type="EMBL" id="NMU84751.1"/>
    </source>
</evidence>
<feature type="transmembrane region" description="Helical" evidence="1">
    <location>
        <begin position="169"/>
        <end position="190"/>
    </location>
</feature>
<evidence type="ECO:0000313" key="3">
    <source>
        <dbReference type="Proteomes" id="UP000518904"/>
    </source>
</evidence>
<dbReference type="Proteomes" id="UP000518904">
    <property type="component" value="Unassembled WGS sequence"/>
</dbReference>
<feature type="transmembrane region" description="Helical" evidence="1">
    <location>
        <begin position="14"/>
        <end position="33"/>
    </location>
</feature>
<sequence>MTETIMAYLDAGNYGYVFLFIAISIVINFEKILSTYSTHRKRRLDSLERSVSIESLDERLKRHLHSEIEIETFYLTHGVRVSRVLLNGMLDLNEIIGTRVSFKHIIRCSRLLPNLKDVHKENFQIAIDKFDKLYAYYNLGLGLPGFIGGIIWFAYSISQIVTSPNYPSFIVSCFTVLVSFAMLFQGAPYISTQIINRELRDLPMRERV</sequence>
<name>A0A7Y0SJN8_VIBPH</name>
<comment type="caution">
    <text evidence="2">The sequence shown here is derived from an EMBL/GenBank/DDBJ whole genome shotgun (WGS) entry which is preliminary data.</text>
</comment>
<gene>
    <name evidence="2" type="ORF">HKB16_17970</name>
</gene>
<protein>
    <submittedName>
        <fullName evidence="2">Uncharacterized protein</fullName>
    </submittedName>
</protein>
<dbReference type="RefSeq" id="WP_047707607.1">
    <property type="nucleotide sequence ID" value="NZ_CP041202.1"/>
</dbReference>
<reference evidence="2 3" key="1">
    <citation type="submission" date="2020-04" db="EMBL/GenBank/DDBJ databases">
        <title>Whole-genome sequencing of Vibrio spp. from China reveals different genetic environments of blaCTX-M-14 among diverse lineages.</title>
        <authorList>
            <person name="Zheng Z."/>
            <person name="Ye L."/>
            <person name="Chen S."/>
        </authorList>
    </citation>
    <scope>NUCLEOTIDE SEQUENCE [LARGE SCALE GENOMIC DNA]</scope>
    <source>
        <strain evidence="2 3">Vb0551</strain>
    </source>
</reference>
<organism evidence="2 3">
    <name type="scientific">Vibrio parahaemolyticus</name>
    <dbReference type="NCBI Taxonomy" id="670"/>
    <lineage>
        <taxon>Bacteria</taxon>
        <taxon>Pseudomonadati</taxon>
        <taxon>Pseudomonadota</taxon>
        <taxon>Gammaproteobacteria</taxon>
        <taxon>Vibrionales</taxon>
        <taxon>Vibrionaceae</taxon>
        <taxon>Vibrio</taxon>
    </lineage>
</organism>
<keyword evidence="1" id="KW-0812">Transmembrane</keyword>
<dbReference type="AlphaFoldDB" id="A0A7Y0SJN8"/>
<keyword evidence="1" id="KW-1133">Transmembrane helix</keyword>
<dbReference type="EMBL" id="JABCLB010002102">
    <property type="protein sequence ID" value="NMU84751.1"/>
    <property type="molecule type" value="Genomic_DNA"/>
</dbReference>
<keyword evidence="1" id="KW-0472">Membrane</keyword>
<evidence type="ECO:0000256" key="1">
    <source>
        <dbReference type="SAM" id="Phobius"/>
    </source>
</evidence>
<feature type="transmembrane region" description="Helical" evidence="1">
    <location>
        <begin position="134"/>
        <end position="157"/>
    </location>
</feature>
<accession>A0A7Y0SJN8</accession>
<proteinExistence type="predicted"/>